<accession>A0AAD8A2K2</accession>
<dbReference type="InterPro" id="IPR033116">
    <property type="entry name" value="TRYPSIN_SER"/>
</dbReference>
<dbReference type="SMART" id="SM00020">
    <property type="entry name" value="Tryp_SPc"/>
    <property type="match status" value="1"/>
</dbReference>
<dbReference type="EMBL" id="JASPKZ010004206">
    <property type="protein sequence ID" value="KAJ9590567.1"/>
    <property type="molecule type" value="Genomic_DNA"/>
</dbReference>
<dbReference type="InterPro" id="IPR001254">
    <property type="entry name" value="Trypsin_dom"/>
</dbReference>
<protein>
    <recommendedName>
        <fullName evidence="6">Peptidase S1 domain-containing protein</fullName>
    </recommendedName>
</protein>
<feature type="non-terminal residue" evidence="7">
    <location>
        <position position="1"/>
    </location>
</feature>
<evidence type="ECO:0000259" key="6">
    <source>
        <dbReference type="PROSITE" id="PS50240"/>
    </source>
</evidence>
<keyword evidence="2 5" id="KW-0378">Hydrolase</keyword>
<dbReference type="GO" id="GO:0006508">
    <property type="term" value="P:proteolysis"/>
    <property type="evidence" value="ECO:0007669"/>
    <property type="project" value="UniProtKB-KW"/>
</dbReference>
<evidence type="ECO:0000256" key="3">
    <source>
        <dbReference type="ARBA" id="ARBA00022825"/>
    </source>
</evidence>
<evidence type="ECO:0000313" key="7">
    <source>
        <dbReference type="EMBL" id="KAJ9590567.1"/>
    </source>
</evidence>
<evidence type="ECO:0000256" key="4">
    <source>
        <dbReference type="ARBA" id="ARBA00023157"/>
    </source>
</evidence>
<dbReference type="PRINTS" id="PR00722">
    <property type="entry name" value="CHYMOTRYPSIN"/>
</dbReference>
<dbReference type="Proteomes" id="UP001233999">
    <property type="component" value="Unassembled WGS sequence"/>
</dbReference>
<evidence type="ECO:0000256" key="1">
    <source>
        <dbReference type="ARBA" id="ARBA00022670"/>
    </source>
</evidence>
<dbReference type="InterPro" id="IPR018114">
    <property type="entry name" value="TRYPSIN_HIS"/>
</dbReference>
<feature type="domain" description="Peptidase S1" evidence="6">
    <location>
        <begin position="17"/>
        <end position="246"/>
    </location>
</feature>
<dbReference type="GO" id="GO:0004252">
    <property type="term" value="F:serine-type endopeptidase activity"/>
    <property type="evidence" value="ECO:0007669"/>
    <property type="project" value="InterPro"/>
</dbReference>
<gene>
    <name evidence="7" type="ORF">L9F63_016399</name>
</gene>
<name>A0AAD8A2K2_DIPPU</name>
<dbReference type="InterPro" id="IPR043504">
    <property type="entry name" value="Peptidase_S1_PA_chymotrypsin"/>
</dbReference>
<dbReference type="FunFam" id="2.40.10.10:FF:000034">
    <property type="entry name" value="Eupolytin"/>
    <property type="match status" value="1"/>
</dbReference>
<dbReference type="PROSITE" id="PS00134">
    <property type="entry name" value="TRYPSIN_HIS"/>
    <property type="match status" value="1"/>
</dbReference>
<sequence length="247" mass="27304">GEIIGDIQPIPSVNVRIIGGEVSDIRDIPYQVSLSYNRVHRCGAVIIDRSWCLTAAHCLLNENNDELLEQNSVVLKAGTNKLSSKGITRQISKMIVHPQYDSWSFDYDIALIKVKQPFNFTDKVNAVELPAQNWHPHSNTIATVSGWGVINYSTKEMSNVLRKVDVHILSPGVCNEKYPTITARMLCAGDLENSKDSCQGDSGGPLVSCGKLLGIVSWGNDCGSKEFPGVYTKVSKMRNWLRRKTGI</sequence>
<keyword evidence="3 5" id="KW-0720">Serine protease</keyword>
<dbReference type="CDD" id="cd00190">
    <property type="entry name" value="Tryp_SPc"/>
    <property type="match status" value="1"/>
</dbReference>
<evidence type="ECO:0000256" key="2">
    <source>
        <dbReference type="ARBA" id="ARBA00022801"/>
    </source>
</evidence>
<keyword evidence="1 5" id="KW-0645">Protease</keyword>
<comment type="caution">
    <text evidence="7">The sequence shown here is derived from an EMBL/GenBank/DDBJ whole genome shotgun (WGS) entry which is preliminary data.</text>
</comment>
<organism evidence="7 8">
    <name type="scientific">Diploptera punctata</name>
    <name type="common">Pacific beetle cockroach</name>
    <dbReference type="NCBI Taxonomy" id="6984"/>
    <lineage>
        <taxon>Eukaryota</taxon>
        <taxon>Metazoa</taxon>
        <taxon>Ecdysozoa</taxon>
        <taxon>Arthropoda</taxon>
        <taxon>Hexapoda</taxon>
        <taxon>Insecta</taxon>
        <taxon>Pterygota</taxon>
        <taxon>Neoptera</taxon>
        <taxon>Polyneoptera</taxon>
        <taxon>Dictyoptera</taxon>
        <taxon>Blattodea</taxon>
        <taxon>Blaberoidea</taxon>
        <taxon>Blaberidae</taxon>
        <taxon>Diplopterinae</taxon>
        <taxon>Diploptera</taxon>
    </lineage>
</organism>
<keyword evidence="4" id="KW-1015">Disulfide bond</keyword>
<dbReference type="InterPro" id="IPR001314">
    <property type="entry name" value="Peptidase_S1A"/>
</dbReference>
<dbReference type="PROSITE" id="PS50240">
    <property type="entry name" value="TRYPSIN_DOM"/>
    <property type="match status" value="1"/>
</dbReference>
<evidence type="ECO:0000256" key="5">
    <source>
        <dbReference type="RuleBase" id="RU363034"/>
    </source>
</evidence>
<evidence type="ECO:0000313" key="8">
    <source>
        <dbReference type="Proteomes" id="UP001233999"/>
    </source>
</evidence>
<reference evidence="7" key="2">
    <citation type="submission" date="2023-05" db="EMBL/GenBank/DDBJ databases">
        <authorList>
            <person name="Fouks B."/>
        </authorList>
    </citation>
    <scope>NUCLEOTIDE SEQUENCE</scope>
    <source>
        <strain evidence="7">Stay&amp;Tobe</strain>
        <tissue evidence="7">Testes</tissue>
    </source>
</reference>
<dbReference type="SUPFAM" id="SSF50494">
    <property type="entry name" value="Trypsin-like serine proteases"/>
    <property type="match status" value="1"/>
</dbReference>
<dbReference type="PANTHER" id="PTHR24252">
    <property type="entry name" value="ACROSIN-RELATED"/>
    <property type="match status" value="1"/>
</dbReference>
<keyword evidence="8" id="KW-1185">Reference proteome</keyword>
<dbReference type="InterPro" id="IPR009003">
    <property type="entry name" value="Peptidase_S1_PA"/>
</dbReference>
<dbReference type="Pfam" id="PF00089">
    <property type="entry name" value="Trypsin"/>
    <property type="match status" value="1"/>
</dbReference>
<dbReference type="PANTHER" id="PTHR24252:SF17">
    <property type="entry name" value="SUPPRESSOR OF TUMORIGENICITY 14 PROTEIN HOMOLOG-RELATED"/>
    <property type="match status" value="1"/>
</dbReference>
<dbReference type="AlphaFoldDB" id="A0AAD8A2K2"/>
<reference evidence="7" key="1">
    <citation type="journal article" date="2023" name="IScience">
        <title>Live-bearing cockroach genome reveals convergent evolutionary mechanisms linked to viviparity in insects and beyond.</title>
        <authorList>
            <person name="Fouks B."/>
            <person name="Harrison M.C."/>
            <person name="Mikhailova A.A."/>
            <person name="Marchal E."/>
            <person name="English S."/>
            <person name="Carruthers M."/>
            <person name="Jennings E.C."/>
            <person name="Chiamaka E.L."/>
            <person name="Frigard R.A."/>
            <person name="Pippel M."/>
            <person name="Attardo G.M."/>
            <person name="Benoit J.B."/>
            <person name="Bornberg-Bauer E."/>
            <person name="Tobe S.S."/>
        </authorList>
    </citation>
    <scope>NUCLEOTIDE SEQUENCE</scope>
    <source>
        <strain evidence="7">Stay&amp;Tobe</strain>
    </source>
</reference>
<proteinExistence type="predicted"/>
<dbReference type="PROSITE" id="PS00135">
    <property type="entry name" value="TRYPSIN_SER"/>
    <property type="match status" value="1"/>
</dbReference>
<dbReference type="Gene3D" id="2.40.10.10">
    <property type="entry name" value="Trypsin-like serine proteases"/>
    <property type="match status" value="1"/>
</dbReference>